<dbReference type="GO" id="GO:0009029">
    <property type="term" value="F:lipid-A 4'-kinase activity"/>
    <property type="evidence" value="ECO:0007669"/>
    <property type="project" value="UniProtKB-EC"/>
</dbReference>
<dbReference type="GO" id="GO:0016020">
    <property type="term" value="C:membrane"/>
    <property type="evidence" value="ECO:0007669"/>
    <property type="project" value="GOC"/>
</dbReference>
<evidence type="ECO:0000256" key="1">
    <source>
        <dbReference type="ARBA" id="ARBA00004870"/>
    </source>
</evidence>
<dbReference type="GO" id="GO:0005524">
    <property type="term" value="F:ATP binding"/>
    <property type="evidence" value="ECO:0007669"/>
    <property type="project" value="UniProtKB-KW"/>
</dbReference>
<keyword evidence="8" id="KW-0067">ATP-binding</keyword>
<evidence type="ECO:0000256" key="4">
    <source>
        <dbReference type="ARBA" id="ARBA00022556"/>
    </source>
</evidence>
<gene>
    <name evidence="10" type="ORF">HHK36_023841</name>
</gene>
<protein>
    <recommendedName>
        <fullName evidence="2">tetraacyldisaccharide 4'-kinase</fullName>
        <ecNumber evidence="2">2.7.1.130</ecNumber>
    </recommendedName>
</protein>
<evidence type="ECO:0000256" key="6">
    <source>
        <dbReference type="ARBA" id="ARBA00022741"/>
    </source>
</evidence>
<name>A0A834YTX9_TETSI</name>
<organism evidence="10 11">
    <name type="scientific">Tetracentron sinense</name>
    <name type="common">Spur-leaf</name>
    <dbReference type="NCBI Taxonomy" id="13715"/>
    <lineage>
        <taxon>Eukaryota</taxon>
        <taxon>Viridiplantae</taxon>
        <taxon>Streptophyta</taxon>
        <taxon>Embryophyta</taxon>
        <taxon>Tracheophyta</taxon>
        <taxon>Spermatophyta</taxon>
        <taxon>Magnoliopsida</taxon>
        <taxon>Trochodendrales</taxon>
        <taxon>Trochodendraceae</taxon>
        <taxon>Tetracentron</taxon>
    </lineage>
</organism>
<evidence type="ECO:0000256" key="9">
    <source>
        <dbReference type="ARBA" id="ARBA00023098"/>
    </source>
</evidence>
<evidence type="ECO:0000256" key="5">
    <source>
        <dbReference type="ARBA" id="ARBA00022679"/>
    </source>
</evidence>
<dbReference type="InterPro" id="IPR003758">
    <property type="entry name" value="LpxK"/>
</dbReference>
<dbReference type="PANTHER" id="PTHR42724">
    <property type="entry name" value="TETRAACYLDISACCHARIDE 4'-KINASE"/>
    <property type="match status" value="1"/>
</dbReference>
<keyword evidence="9" id="KW-0443">Lipid metabolism</keyword>
<evidence type="ECO:0000256" key="8">
    <source>
        <dbReference type="ARBA" id="ARBA00022840"/>
    </source>
</evidence>
<comment type="caution">
    <text evidence="10">The sequence shown here is derived from an EMBL/GenBank/DDBJ whole genome shotgun (WGS) entry which is preliminary data.</text>
</comment>
<dbReference type="NCBIfam" id="TIGR00682">
    <property type="entry name" value="lpxK"/>
    <property type="match status" value="1"/>
</dbReference>
<dbReference type="EC" id="2.7.1.130" evidence="2"/>
<dbReference type="OMA" id="KTPFVQF"/>
<evidence type="ECO:0000313" key="11">
    <source>
        <dbReference type="Proteomes" id="UP000655225"/>
    </source>
</evidence>
<accession>A0A834YTX9</accession>
<sequence length="397" mass="44683">MMSDGGRSPEIGANDGDRMDWGFEKEERKRLPVPVVSVGNLTWGGNGKTPMVEFIALWFSKAGISPLILTRGYAGEDEAKMLQRHLHGVSAKIGIGANRAATAACFFERYGFMDPRSSVCLEKLCHDQRVETGSNLDKISAVIMDDGMQHWSLCRNLEIVMVNGMMPWGNSQLLPLGPLREPLTALGRADVAVIHHADLVSNKDLKDIELRMQAVKETLPVFFTRLVPSHFFEVENHYSKLPLRVVCNMVVLCVSAIGFSNAFVQGIEKDIEMTRERLRKLHDEFGAKPIVVVTEKDYDRDPIILKELAPFKVLVLCSQLQIMPSRGRTEECFKKLLKEILEIKLSERYAQVRVAPDELTCVQWCICRRVRLLHNGSYSTEEPPLSKGDQKSMVNSL</sequence>
<dbReference type="UniPathway" id="UPA00359">
    <property type="reaction ID" value="UER00482"/>
</dbReference>
<evidence type="ECO:0000313" key="10">
    <source>
        <dbReference type="EMBL" id="KAF8391536.1"/>
    </source>
</evidence>
<keyword evidence="5" id="KW-0808">Transferase</keyword>
<dbReference type="OrthoDB" id="10266567at2759"/>
<evidence type="ECO:0000256" key="7">
    <source>
        <dbReference type="ARBA" id="ARBA00022777"/>
    </source>
</evidence>
<keyword evidence="3" id="KW-0444">Lipid biosynthesis</keyword>
<keyword evidence="6" id="KW-0547">Nucleotide-binding</keyword>
<proteinExistence type="predicted"/>
<dbReference type="EMBL" id="JABCRI010000017">
    <property type="protein sequence ID" value="KAF8391536.1"/>
    <property type="molecule type" value="Genomic_DNA"/>
</dbReference>
<reference evidence="10 11" key="1">
    <citation type="submission" date="2020-04" db="EMBL/GenBank/DDBJ databases">
        <title>Plant Genome Project.</title>
        <authorList>
            <person name="Zhang R.-G."/>
        </authorList>
    </citation>
    <scope>NUCLEOTIDE SEQUENCE [LARGE SCALE GENOMIC DNA]</scope>
    <source>
        <strain evidence="10">YNK0</strain>
        <tissue evidence="10">Leaf</tissue>
    </source>
</reference>
<evidence type="ECO:0000256" key="3">
    <source>
        <dbReference type="ARBA" id="ARBA00022516"/>
    </source>
</evidence>
<dbReference type="GO" id="GO:0009245">
    <property type="term" value="P:lipid A biosynthetic process"/>
    <property type="evidence" value="ECO:0007669"/>
    <property type="project" value="UniProtKB-KW"/>
</dbReference>
<keyword evidence="7" id="KW-0418">Kinase</keyword>
<evidence type="ECO:0000256" key="2">
    <source>
        <dbReference type="ARBA" id="ARBA00012071"/>
    </source>
</evidence>
<comment type="pathway">
    <text evidence="1">Glycolipid biosynthesis; lipid IV(A) biosynthesis; lipid IV(A) from (3R)-3-hydroxytetradecanoyl-[acyl-carrier-protein] and UDP-N-acetyl-alpha-D-glucosamine: step 6/6.</text>
</comment>
<keyword evidence="4" id="KW-0441">Lipid A biosynthesis</keyword>
<dbReference type="Proteomes" id="UP000655225">
    <property type="component" value="Unassembled WGS sequence"/>
</dbReference>
<keyword evidence="11" id="KW-1185">Reference proteome</keyword>
<dbReference type="Pfam" id="PF02606">
    <property type="entry name" value="LpxK"/>
    <property type="match status" value="1"/>
</dbReference>
<dbReference type="AlphaFoldDB" id="A0A834YTX9"/>
<dbReference type="PANTHER" id="PTHR42724:SF1">
    <property type="entry name" value="TETRAACYLDISACCHARIDE 4'-KINASE, MITOCHONDRIAL-RELATED"/>
    <property type="match status" value="1"/>
</dbReference>